<evidence type="ECO:0000313" key="2">
    <source>
        <dbReference type="Proteomes" id="UP001517247"/>
    </source>
</evidence>
<protein>
    <recommendedName>
        <fullName evidence="3">Lipoprotein</fullName>
    </recommendedName>
</protein>
<comment type="caution">
    <text evidence="1">The sequence shown here is derived from an EMBL/GenBank/DDBJ whole genome shotgun (WGS) entry which is preliminary data.</text>
</comment>
<dbReference type="EMBL" id="SSHJ02000005">
    <property type="protein sequence ID" value="MFN0255127.1"/>
    <property type="molecule type" value="Genomic_DNA"/>
</dbReference>
<organism evidence="1 2">
    <name type="scientific">Pedobacter ureilyticus</name>
    <dbReference type="NCBI Taxonomy" id="1393051"/>
    <lineage>
        <taxon>Bacteria</taxon>
        <taxon>Pseudomonadati</taxon>
        <taxon>Bacteroidota</taxon>
        <taxon>Sphingobacteriia</taxon>
        <taxon>Sphingobacteriales</taxon>
        <taxon>Sphingobacteriaceae</taxon>
        <taxon>Pedobacter</taxon>
    </lineage>
</organism>
<name>A0ABW9J5K4_9SPHI</name>
<gene>
    <name evidence="1" type="ORF">E6A44_006055</name>
</gene>
<reference evidence="1 2" key="1">
    <citation type="submission" date="2024-12" db="EMBL/GenBank/DDBJ databases">
        <authorList>
            <person name="Hu S."/>
        </authorList>
    </citation>
    <scope>NUCLEOTIDE SEQUENCE [LARGE SCALE GENOMIC DNA]</scope>
    <source>
        <strain evidence="1 2">THG-T11</strain>
    </source>
</reference>
<dbReference type="RefSeq" id="WP_138722261.1">
    <property type="nucleotide sequence ID" value="NZ_SSHJ02000005.1"/>
</dbReference>
<evidence type="ECO:0008006" key="3">
    <source>
        <dbReference type="Google" id="ProtNLM"/>
    </source>
</evidence>
<dbReference type="Proteomes" id="UP001517247">
    <property type="component" value="Unassembled WGS sequence"/>
</dbReference>
<evidence type="ECO:0000313" key="1">
    <source>
        <dbReference type="EMBL" id="MFN0255127.1"/>
    </source>
</evidence>
<proteinExistence type="predicted"/>
<keyword evidence="2" id="KW-1185">Reference proteome</keyword>
<sequence length="192" mass="22552">METLAESHRAFMKTFYFLFISLVFFSCDNSPEKIPRQPIKFTRTTITHINPPKYKAFKTFKNDTLNYLVHNFERRKSYYIDRTLNALYKDLELPIIRGIISEGKKYNGGRHSPPSNGSVSHISLYLEKDIAVFTKFRSKIRPNILVVKLKQFPADSAWLLSKKYYKAPSSWPQEVANYYANRRIEDILLISK</sequence>
<accession>A0ABW9J5K4</accession>